<reference evidence="1 2" key="1">
    <citation type="journal article" date="2023" name="Nat. Commun.">
        <title>Origin of minicircular mitochondrial genomes in red algae.</title>
        <authorList>
            <person name="Lee Y."/>
            <person name="Cho C.H."/>
            <person name="Lee Y.M."/>
            <person name="Park S.I."/>
            <person name="Yang J.H."/>
            <person name="West J.A."/>
            <person name="Bhattacharya D."/>
            <person name="Yoon H.S."/>
        </authorList>
    </citation>
    <scope>NUCLEOTIDE SEQUENCE [LARGE SCALE GENOMIC DNA]</scope>
    <source>
        <strain evidence="1 2">CCMP1338</strain>
        <tissue evidence="1">Whole cell</tissue>
    </source>
</reference>
<gene>
    <name evidence="1" type="ORF">NDN08_006499</name>
</gene>
<organism evidence="1 2">
    <name type="scientific">Rhodosorus marinus</name>
    <dbReference type="NCBI Taxonomy" id="101924"/>
    <lineage>
        <taxon>Eukaryota</taxon>
        <taxon>Rhodophyta</taxon>
        <taxon>Stylonematophyceae</taxon>
        <taxon>Stylonematales</taxon>
        <taxon>Stylonemataceae</taxon>
        <taxon>Rhodosorus</taxon>
    </lineage>
</organism>
<sequence length="115" mass="12536">MVGVAFTVSSDEGGANCYRLVVSRMAWIATDRSESGLQSMLLISSAEQPCADGTVHVLLEPRFLSETDCGRPASYGIYEAGIKRIRTSLRPTTGYKLESLTCSEVGQNQERISEQ</sequence>
<dbReference type="AlphaFoldDB" id="A0AAV8UHW7"/>
<proteinExistence type="predicted"/>
<dbReference type="EMBL" id="JAMWBK010000009">
    <property type="protein sequence ID" value="KAJ8902091.1"/>
    <property type="molecule type" value="Genomic_DNA"/>
</dbReference>
<protein>
    <submittedName>
        <fullName evidence="1">Uncharacterized protein</fullName>
    </submittedName>
</protein>
<evidence type="ECO:0000313" key="2">
    <source>
        <dbReference type="Proteomes" id="UP001157974"/>
    </source>
</evidence>
<keyword evidence="2" id="KW-1185">Reference proteome</keyword>
<accession>A0AAV8UHW7</accession>
<evidence type="ECO:0000313" key="1">
    <source>
        <dbReference type="EMBL" id="KAJ8902091.1"/>
    </source>
</evidence>
<comment type="caution">
    <text evidence="1">The sequence shown here is derived from an EMBL/GenBank/DDBJ whole genome shotgun (WGS) entry which is preliminary data.</text>
</comment>
<dbReference type="Proteomes" id="UP001157974">
    <property type="component" value="Unassembled WGS sequence"/>
</dbReference>
<name>A0AAV8UHW7_9RHOD</name>